<dbReference type="AlphaFoldDB" id="A0A418WR42"/>
<comment type="similarity">
    <text evidence="6">Belongs to the DNA polymerase HolA subunit family.</text>
</comment>
<reference evidence="8 9" key="1">
    <citation type="submission" date="2018-09" db="EMBL/GenBank/DDBJ databases">
        <authorList>
            <person name="Zhu H."/>
        </authorList>
    </citation>
    <scope>NUCLEOTIDE SEQUENCE [LARGE SCALE GENOMIC DNA]</scope>
    <source>
        <strain evidence="8 9">K2R01-6</strain>
    </source>
</reference>
<evidence type="ECO:0000256" key="5">
    <source>
        <dbReference type="ARBA" id="ARBA00022932"/>
    </source>
</evidence>
<evidence type="ECO:0000313" key="8">
    <source>
        <dbReference type="EMBL" id="RJF93712.1"/>
    </source>
</evidence>
<keyword evidence="4" id="KW-0235">DNA replication</keyword>
<name>A0A418WR42_9SPHN</name>
<evidence type="ECO:0000256" key="7">
    <source>
        <dbReference type="ARBA" id="ARBA00049244"/>
    </source>
</evidence>
<keyword evidence="9" id="KW-1185">Reference proteome</keyword>
<dbReference type="Gene3D" id="1.20.272.10">
    <property type="match status" value="1"/>
</dbReference>
<proteinExistence type="inferred from homology"/>
<evidence type="ECO:0000313" key="9">
    <source>
        <dbReference type="Proteomes" id="UP000286100"/>
    </source>
</evidence>
<dbReference type="Proteomes" id="UP000286100">
    <property type="component" value="Unassembled WGS sequence"/>
</dbReference>
<dbReference type="GO" id="GO:0003887">
    <property type="term" value="F:DNA-directed DNA polymerase activity"/>
    <property type="evidence" value="ECO:0007669"/>
    <property type="project" value="UniProtKB-KW"/>
</dbReference>
<comment type="caution">
    <text evidence="8">The sequence shown here is derived from an EMBL/GenBank/DDBJ whole genome shotgun (WGS) entry which is preliminary data.</text>
</comment>
<keyword evidence="5" id="KW-0239">DNA-directed DNA polymerase</keyword>
<comment type="catalytic activity">
    <reaction evidence="7">
        <text>DNA(n) + a 2'-deoxyribonucleoside 5'-triphosphate = DNA(n+1) + diphosphate</text>
        <dbReference type="Rhea" id="RHEA:22508"/>
        <dbReference type="Rhea" id="RHEA-COMP:17339"/>
        <dbReference type="Rhea" id="RHEA-COMP:17340"/>
        <dbReference type="ChEBI" id="CHEBI:33019"/>
        <dbReference type="ChEBI" id="CHEBI:61560"/>
        <dbReference type="ChEBI" id="CHEBI:173112"/>
        <dbReference type="EC" id="2.7.7.7"/>
    </reaction>
</comment>
<dbReference type="PANTHER" id="PTHR34388:SF1">
    <property type="entry name" value="DNA POLYMERASE III SUBUNIT DELTA"/>
    <property type="match status" value="1"/>
</dbReference>
<organism evidence="8 9">
    <name type="scientific">Sphingomonas cavernae</name>
    <dbReference type="NCBI Taxonomy" id="2320861"/>
    <lineage>
        <taxon>Bacteria</taxon>
        <taxon>Pseudomonadati</taxon>
        <taxon>Pseudomonadota</taxon>
        <taxon>Alphaproteobacteria</taxon>
        <taxon>Sphingomonadales</taxon>
        <taxon>Sphingomonadaceae</taxon>
        <taxon>Sphingomonas</taxon>
    </lineage>
</organism>
<dbReference type="OrthoDB" id="9804983at2"/>
<keyword evidence="3" id="KW-0548">Nucleotidyltransferase</keyword>
<dbReference type="EMBL" id="QYUM01000002">
    <property type="protein sequence ID" value="RJF93712.1"/>
    <property type="molecule type" value="Genomic_DNA"/>
</dbReference>
<sequence>MKANKGQIERALDAPSPDVRLYLLHGPDESGSRALAERLERAMGPDAERIELDSATLKGDPARLADEAASISLFGGARYIRLTLANADDALPAVQALVEAARAGNPVVAVAGTLRATGAFLKYALDQQAILAFASYAPEGQDADRLAAAMARDAGLRLASNDVARRLAAAAAGDRAILAQEIRKFALYLDAAPDRPAELDHAAIDALGADADEGDMGRLVDAVMGGSPDRVGGELARLAAVGIEGIPLIRAVLKRALLLAQLRSDVDQGSSIDAVMASGAGKAVFWKEKATVQRQIGLWRGDRLSTAITRLLDAERAVKASGTVGPVAVEAEFIAISRAAARAR</sequence>
<protein>
    <recommendedName>
        <fullName evidence="1">DNA-directed DNA polymerase</fullName>
        <ecNumber evidence="1">2.7.7.7</ecNumber>
    </recommendedName>
</protein>
<dbReference type="NCBIfam" id="TIGR01128">
    <property type="entry name" value="holA"/>
    <property type="match status" value="1"/>
</dbReference>
<evidence type="ECO:0000256" key="1">
    <source>
        <dbReference type="ARBA" id="ARBA00012417"/>
    </source>
</evidence>
<accession>A0A418WR42</accession>
<evidence type="ECO:0000256" key="6">
    <source>
        <dbReference type="ARBA" id="ARBA00034754"/>
    </source>
</evidence>
<dbReference type="SUPFAM" id="SSF48019">
    <property type="entry name" value="post-AAA+ oligomerization domain-like"/>
    <property type="match status" value="1"/>
</dbReference>
<gene>
    <name evidence="8" type="ORF">D3876_05295</name>
</gene>
<evidence type="ECO:0000256" key="3">
    <source>
        <dbReference type="ARBA" id="ARBA00022695"/>
    </source>
</evidence>
<dbReference type="PANTHER" id="PTHR34388">
    <property type="entry name" value="DNA POLYMERASE III SUBUNIT DELTA"/>
    <property type="match status" value="1"/>
</dbReference>
<dbReference type="RefSeq" id="WP_119760111.1">
    <property type="nucleotide sequence ID" value="NZ_QYUM01000002.1"/>
</dbReference>
<dbReference type="GO" id="GO:0006261">
    <property type="term" value="P:DNA-templated DNA replication"/>
    <property type="evidence" value="ECO:0007669"/>
    <property type="project" value="TreeGrafter"/>
</dbReference>
<keyword evidence="2" id="KW-0808">Transferase</keyword>
<dbReference type="EC" id="2.7.7.7" evidence="1"/>
<dbReference type="InterPro" id="IPR008921">
    <property type="entry name" value="DNA_pol3_clamp-load_cplx_C"/>
</dbReference>
<evidence type="ECO:0000256" key="4">
    <source>
        <dbReference type="ARBA" id="ARBA00022705"/>
    </source>
</evidence>
<evidence type="ECO:0000256" key="2">
    <source>
        <dbReference type="ARBA" id="ARBA00022679"/>
    </source>
</evidence>
<dbReference type="GO" id="GO:0009360">
    <property type="term" value="C:DNA polymerase III complex"/>
    <property type="evidence" value="ECO:0007669"/>
    <property type="project" value="TreeGrafter"/>
</dbReference>
<dbReference type="GO" id="GO:0003677">
    <property type="term" value="F:DNA binding"/>
    <property type="evidence" value="ECO:0007669"/>
    <property type="project" value="InterPro"/>
</dbReference>
<dbReference type="InterPro" id="IPR005790">
    <property type="entry name" value="DNA_polIII_delta"/>
</dbReference>